<feature type="domain" description="AAA+ ATPase" evidence="5">
    <location>
        <begin position="253"/>
        <end position="388"/>
    </location>
</feature>
<evidence type="ECO:0000256" key="3">
    <source>
        <dbReference type="ARBA" id="ARBA00023054"/>
    </source>
</evidence>
<dbReference type="EMBL" id="JADKPO010000024">
    <property type="protein sequence ID" value="MBF4769394.1"/>
    <property type="molecule type" value="Genomic_DNA"/>
</dbReference>
<dbReference type="SUPFAM" id="SSF52540">
    <property type="entry name" value="P-loop containing nucleoside triphosphate hydrolases"/>
    <property type="match status" value="2"/>
</dbReference>
<evidence type="ECO:0000256" key="2">
    <source>
        <dbReference type="ARBA" id="ARBA00022840"/>
    </source>
</evidence>
<evidence type="ECO:0000256" key="4">
    <source>
        <dbReference type="RuleBase" id="RU003651"/>
    </source>
</evidence>
<comment type="caution">
    <text evidence="6">The sequence shown here is derived from an EMBL/GenBank/DDBJ whole genome shotgun (WGS) entry which is preliminary data.</text>
</comment>
<evidence type="ECO:0000313" key="6">
    <source>
        <dbReference type="EMBL" id="MBF4769394.1"/>
    </source>
</evidence>
<dbReference type="PANTHER" id="PTHR23077">
    <property type="entry name" value="AAA-FAMILY ATPASE"/>
    <property type="match status" value="1"/>
</dbReference>
<name>A0A930YNP9_9ACTN</name>
<protein>
    <submittedName>
        <fullName evidence="6">AAA family ATPase</fullName>
    </submittedName>
</protein>
<keyword evidence="2 4" id="KW-0067">ATP-binding</keyword>
<dbReference type="GO" id="GO:0016887">
    <property type="term" value="F:ATP hydrolysis activity"/>
    <property type="evidence" value="ECO:0007669"/>
    <property type="project" value="InterPro"/>
</dbReference>
<accession>A0A930YNP9</accession>
<dbReference type="InterPro" id="IPR003959">
    <property type="entry name" value="ATPase_AAA_core"/>
</dbReference>
<gene>
    <name evidence="6" type="ORF">ISU10_16620</name>
</gene>
<dbReference type="InterPro" id="IPR003960">
    <property type="entry name" value="ATPase_AAA_CS"/>
</dbReference>
<dbReference type="SMART" id="SM00382">
    <property type="entry name" value="AAA"/>
    <property type="match status" value="2"/>
</dbReference>
<reference evidence="6" key="1">
    <citation type="submission" date="2020-11" db="EMBL/GenBank/DDBJ databases">
        <title>Nocardioides cynanchi sp. nov., isolated from soil of rhizosphere of Cynanchum wilfordii.</title>
        <authorList>
            <person name="Lee J.-S."/>
            <person name="Suh M.K."/>
            <person name="Kim J.-S."/>
        </authorList>
    </citation>
    <scope>NUCLEOTIDE SEQUENCE</scope>
    <source>
        <strain evidence="6">KCTC 19276</strain>
    </source>
</reference>
<dbReference type="Proteomes" id="UP000660668">
    <property type="component" value="Unassembled WGS sequence"/>
</dbReference>
<dbReference type="PANTHER" id="PTHR23077:SF171">
    <property type="entry name" value="NUCLEAR VALOSIN-CONTAINING PROTEIN-LIKE"/>
    <property type="match status" value="1"/>
</dbReference>
<dbReference type="Gene3D" id="1.10.8.60">
    <property type="match status" value="2"/>
</dbReference>
<organism evidence="6 7">
    <name type="scientific">Nocardioides agariphilus</name>
    <dbReference type="NCBI Taxonomy" id="433664"/>
    <lineage>
        <taxon>Bacteria</taxon>
        <taxon>Bacillati</taxon>
        <taxon>Actinomycetota</taxon>
        <taxon>Actinomycetes</taxon>
        <taxon>Propionibacteriales</taxon>
        <taxon>Nocardioidaceae</taxon>
        <taxon>Nocardioides</taxon>
    </lineage>
</organism>
<dbReference type="InterPro" id="IPR027417">
    <property type="entry name" value="P-loop_NTPase"/>
</dbReference>
<proteinExistence type="inferred from homology"/>
<dbReference type="Gene3D" id="3.40.50.300">
    <property type="entry name" value="P-loop containing nucleotide triphosphate hydrolases"/>
    <property type="match status" value="2"/>
</dbReference>
<dbReference type="FunFam" id="3.40.50.300:FF:001025">
    <property type="entry name" value="ATPase family, AAA domain-containing 2B"/>
    <property type="match status" value="1"/>
</dbReference>
<dbReference type="GO" id="GO:0005524">
    <property type="term" value="F:ATP binding"/>
    <property type="evidence" value="ECO:0007669"/>
    <property type="project" value="UniProtKB-KW"/>
</dbReference>
<dbReference type="RefSeq" id="WP_194697540.1">
    <property type="nucleotide sequence ID" value="NZ_JADKPO010000024.1"/>
</dbReference>
<dbReference type="InterPro" id="IPR050168">
    <property type="entry name" value="AAA_ATPase_domain"/>
</dbReference>
<dbReference type="InterPro" id="IPR041569">
    <property type="entry name" value="AAA_lid_3"/>
</dbReference>
<dbReference type="InterPro" id="IPR003593">
    <property type="entry name" value="AAA+_ATPase"/>
</dbReference>
<evidence type="ECO:0000313" key="7">
    <source>
        <dbReference type="Proteomes" id="UP000660668"/>
    </source>
</evidence>
<dbReference type="Pfam" id="PF17862">
    <property type="entry name" value="AAA_lid_3"/>
    <property type="match status" value="2"/>
</dbReference>
<keyword evidence="7" id="KW-1185">Reference proteome</keyword>
<keyword evidence="1 4" id="KW-0547">Nucleotide-binding</keyword>
<evidence type="ECO:0000259" key="5">
    <source>
        <dbReference type="SMART" id="SM00382"/>
    </source>
</evidence>
<dbReference type="Pfam" id="PF00004">
    <property type="entry name" value="AAA"/>
    <property type="match status" value="2"/>
</dbReference>
<feature type="domain" description="AAA+ ATPase" evidence="5">
    <location>
        <begin position="526"/>
        <end position="662"/>
    </location>
</feature>
<sequence>MTDSGATENPGPDDLGPAVTVDLVAVRLAHGDLDEDHEHTDEHHHHDHGHSHEATSDVCMIDASSLATMGIDDKGVVEVSTTRGRTLLLRVVADPHPTDPPSVRLSRAALRVLKAASGEAVQARKVQVTQAKRVVLEPLAPLTRGLTTYEDELSDILGGGQALVQVGMLVTAELSDFRRPVYFRVLSSSPEQAVVGPDTRIVLRTSMLSPGASANLVTFDDVGGLDKEVDQVRELIETPLMYPHVYDHLGINPPRGILLHGPPGVGKTHLARAIANEIGAHFLYVNGPEILSSVQGGTEANLRSIFEEAMESAPSIVLIDELDAIAPPRRDTGHTDARMGTQLLSLLDGLVSMEDVIVVGTTNRPEALDPALRRPGRLDRELLIGPPSVAGRLEILRIHTRGMPLEPDAQTWLPELAALTHGYTGADLVNLAREAGLHALRRHAGPGLRALAASGHDTAHVLVTQDDLLHALGQTKPSALREAVVNSPGVYWSDIAGLDDVIQHLKDTVVMPLLHPQAFLDVGLSSSSGAMLHGASGTGKTMLAMALAEESGANVVVVNGPEIFSKWLGQSEEAIRDAFQLARQSAPTILILDQLDAMAPRRTSDSANPASQRVVNQLLIELDSVQGGQVAVVALTNRPELVDPALLRPGRLGTRIHVPLPDTEGRAAILRTKLAAFLEVATDTELDSVVDEVAARTEGLSGADLAAICDAARLNALHESGFARNVAVTAKHLDAASRHYVDQQIATEIPLTDPQGADR</sequence>
<keyword evidence="3" id="KW-0175">Coiled coil</keyword>
<dbReference type="PROSITE" id="PS00674">
    <property type="entry name" value="AAA"/>
    <property type="match status" value="1"/>
</dbReference>
<dbReference type="FunFam" id="3.40.50.300:FF:001985">
    <property type="entry name" value="Chromosome 9, whole genome shotgun sequence"/>
    <property type="match status" value="1"/>
</dbReference>
<dbReference type="AlphaFoldDB" id="A0A930YNP9"/>
<comment type="similarity">
    <text evidence="4">Belongs to the AAA ATPase family.</text>
</comment>
<evidence type="ECO:0000256" key="1">
    <source>
        <dbReference type="ARBA" id="ARBA00022741"/>
    </source>
</evidence>